<dbReference type="InterPro" id="IPR009683">
    <property type="entry name" value="Extensin-like_C"/>
</dbReference>
<dbReference type="Proteomes" id="UP001342418">
    <property type="component" value="Chromosome"/>
</dbReference>
<sequence length="264" mass="27490">MRNSALDSSPTVSVSCGNPGLNIAAPQCRLSPLLPLVVLAALAGHAQAGNVVLPDEAPIPLLREQAAPLGERAVPPVETSPPVLAAGEIACRSDLARLGVSFADMPAVEAEGGCRLPHPIRVTTLGAAISLRPAAIINCNTARAAAQLVQQAGRKAAEAHLKSPIEAVNHASAYVCRVRRGTVHLSQHAFGNALDIASLTLADGKHVAVREYEDAESPEALFLDAFRTAACGLFTTVLGPGADADHADHLHLDMKRRRGGAYCR</sequence>
<proteinExistence type="predicted"/>
<feature type="domain" description="Extensin-like C-terminal" evidence="1">
    <location>
        <begin position="90"/>
        <end position="264"/>
    </location>
</feature>
<dbReference type="EMBL" id="CP030941">
    <property type="protein sequence ID" value="UUP16300.1"/>
    <property type="molecule type" value="Genomic_DNA"/>
</dbReference>
<evidence type="ECO:0000259" key="1">
    <source>
        <dbReference type="Pfam" id="PF06904"/>
    </source>
</evidence>
<accession>A0ABY5MGZ2</accession>
<organism evidence="2 3">
    <name type="scientific">Nitratireductor thuwali</name>
    <dbReference type="NCBI Taxonomy" id="2267699"/>
    <lineage>
        <taxon>Bacteria</taxon>
        <taxon>Pseudomonadati</taxon>
        <taxon>Pseudomonadota</taxon>
        <taxon>Alphaproteobacteria</taxon>
        <taxon>Hyphomicrobiales</taxon>
        <taxon>Phyllobacteriaceae</taxon>
        <taxon>Nitratireductor</taxon>
    </lineage>
</organism>
<evidence type="ECO:0000313" key="3">
    <source>
        <dbReference type="Proteomes" id="UP001342418"/>
    </source>
</evidence>
<evidence type="ECO:0000313" key="2">
    <source>
        <dbReference type="EMBL" id="UUP16300.1"/>
    </source>
</evidence>
<dbReference type="Pfam" id="PF06904">
    <property type="entry name" value="Extensin-like_C"/>
    <property type="match status" value="1"/>
</dbReference>
<reference evidence="2 3" key="1">
    <citation type="submission" date="2018-07" db="EMBL/GenBank/DDBJ databases">
        <title>Genome sequence of Nitratireductor thuwali#1536.</title>
        <authorList>
            <person name="Michoud G."/>
            <person name="Merlino G."/>
            <person name="Sefrji F.O."/>
            <person name="Daffonchio D."/>
        </authorList>
    </citation>
    <scope>NUCLEOTIDE SEQUENCE [LARGE SCALE GENOMIC DNA]</scope>
    <source>
        <strain evidence="3">Nit1536</strain>
    </source>
</reference>
<keyword evidence="3" id="KW-1185">Reference proteome</keyword>
<protein>
    <recommendedName>
        <fullName evidence="1">Extensin-like C-terminal domain-containing protein</fullName>
    </recommendedName>
</protein>
<gene>
    <name evidence="2" type="ORF">NTH_00745</name>
</gene>
<name>A0ABY5MGZ2_9HYPH</name>